<dbReference type="InterPro" id="IPR024311">
    <property type="entry name" value="Lipocalin-like"/>
</dbReference>
<proteinExistence type="predicted"/>
<evidence type="ECO:0000313" key="3">
    <source>
        <dbReference type="Proteomes" id="UP001500394"/>
    </source>
</evidence>
<evidence type="ECO:0000259" key="1">
    <source>
        <dbReference type="Pfam" id="PF13924"/>
    </source>
</evidence>
<dbReference type="RefSeq" id="WP_345065794.1">
    <property type="nucleotide sequence ID" value="NZ_BAABGR010000011.1"/>
</dbReference>
<feature type="domain" description="Lipocalin-like" evidence="1">
    <location>
        <begin position="9"/>
        <end position="147"/>
    </location>
</feature>
<evidence type="ECO:0000313" key="2">
    <source>
        <dbReference type="EMBL" id="GAA4514276.1"/>
    </source>
</evidence>
<dbReference type="EMBL" id="BAABGR010000011">
    <property type="protein sequence ID" value="GAA4514276.1"/>
    <property type="molecule type" value="Genomic_DNA"/>
</dbReference>
<reference evidence="3" key="1">
    <citation type="journal article" date="2019" name="Int. J. Syst. Evol. Microbiol.">
        <title>The Global Catalogue of Microorganisms (GCM) 10K type strain sequencing project: providing services to taxonomists for standard genome sequencing and annotation.</title>
        <authorList>
            <consortium name="The Broad Institute Genomics Platform"/>
            <consortium name="The Broad Institute Genome Sequencing Center for Infectious Disease"/>
            <person name="Wu L."/>
            <person name="Ma J."/>
        </authorList>
    </citation>
    <scope>NUCLEOTIDE SEQUENCE [LARGE SCALE GENOMIC DNA]</scope>
    <source>
        <strain evidence="3">JCM 17858</strain>
    </source>
</reference>
<comment type="caution">
    <text evidence="2">The sequence shown here is derived from an EMBL/GenBank/DDBJ whole genome shotgun (WGS) entry which is preliminary data.</text>
</comment>
<keyword evidence="3" id="KW-1185">Reference proteome</keyword>
<accession>A0ABP8QZM8</accession>
<dbReference type="Pfam" id="PF13924">
    <property type="entry name" value="Lipocalin_5"/>
    <property type="match status" value="1"/>
</dbReference>
<organism evidence="2 3">
    <name type="scientific">Sphingobacterium thermophilum</name>
    <dbReference type="NCBI Taxonomy" id="768534"/>
    <lineage>
        <taxon>Bacteria</taxon>
        <taxon>Pseudomonadati</taxon>
        <taxon>Bacteroidota</taxon>
        <taxon>Sphingobacteriia</taxon>
        <taxon>Sphingobacteriales</taxon>
        <taxon>Sphingobacteriaceae</taxon>
        <taxon>Sphingobacterium</taxon>
    </lineage>
</organism>
<name>A0ABP8QZM8_9SPHI</name>
<sequence>MTSLKNEIVGSWKLLSYIEIPVGGDDYQFPLGQKPKGILILSPDGFMSVQIAVNTSSRYENEDRFSVSDSDLAARAKQYIAFSGTYTIDSEYSRVTYNIITSLHPNWEREKQVRKMDFEKDIMYQKSVDPVLSGGQLVHVYMTWQRVHKTEEIEAESEEFSRGFGFL</sequence>
<gene>
    <name evidence="2" type="ORF">GCM10023173_10760</name>
</gene>
<protein>
    <recommendedName>
        <fullName evidence="1">Lipocalin-like domain-containing protein</fullName>
    </recommendedName>
</protein>
<dbReference type="Proteomes" id="UP001500394">
    <property type="component" value="Unassembled WGS sequence"/>
</dbReference>